<dbReference type="Pfam" id="PF08532">
    <property type="entry name" value="Glyco_hydro_42M"/>
    <property type="match status" value="1"/>
</dbReference>
<comment type="caution">
    <text evidence="2">The sequence shown here is derived from an EMBL/GenBank/DDBJ whole genome shotgun (WGS) entry which is preliminary data.</text>
</comment>
<feature type="domain" description="Beta-galactosidase trimerisation" evidence="1">
    <location>
        <begin position="62"/>
        <end position="207"/>
    </location>
</feature>
<dbReference type="InterPro" id="IPR013738">
    <property type="entry name" value="Beta_galactosidase_Trimer"/>
</dbReference>
<dbReference type="AlphaFoldDB" id="X1VV88"/>
<dbReference type="GO" id="GO:0005975">
    <property type="term" value="P:carbohydrate metabolic process"/>
    <property type="evidence" value="ECO:0007669"/>
    <property type="project" value="InterPro"/>
</dbReference>
<dbReference type="SUPFAM" id="SSF52317">
    <property type="entry name" value="Class I glutamine amidotransferase-like"/>
    <property type="match status" value="1"/>
</dbReference>
<organism evidence="2">
    <name type="scientific">marine sediment metagenome</name>
    <dbReference type="NCBI Taxonomy" id="412755"/>
    <lineage>
        <taxon>unclassified sequences</taxon>
        <taxon>metagenomes</taxon>
        <taxon>ecological metagenomes</taxon>
    </lineage>
</organism>
<feature type="non-terminal residue" evidence="2">
    <location>
        <position position="1"/>
    </location>
</feature>
<feature type="non-terminal residue" evidence="2">
    <location>
        <position position="241"/>
    </location>
</feature>
<dbReference type="Gene3D" id="3.40.50.880">
    <property type="match status" value="1"/>
</dbReference>
<name>X1VV88_9ZZZZ</name>
<evidence type="ECO:0000313" key="2">
    <source>
        <dbReference type="EMBL" id="GAJ14385.1"/>
    </source>
</evidence>
<dbReference type="GO" id="GO:0004565">
    <property type="term" value="F:beta-galactosidase activity"/>
    <property type="evidence" value="ECO:0007669"/>
    <property type="project" value="InterPro"/>
</dbReference>
<sequence length="241" mass="27763">CRKDGSLKPAGMELVKFTEFIKNISIHEWQYMKNEIDVFLPDNYYKQIDKAFLPVYHSYILARSAGLYVNYIWEGDDLSKGKNPVFIPTIENYYNKSWYSMLDFVKNGGTLYCSYGGIQQLGATFNELFGVKVEGHKTIYKDLKSKFENKNYKNISIKDYPAGKTMIVVKPYNAKIIAFSEDNDPLILVNNLGKGKSYLLTYPLESAISTYDGKDLYESNLHNLYYKIFCDASGEPDIYCQ</sequence>
<gene>
    <name evidence="2" type="ORF">S12H4_51509</name>
</gene>
<evidence type="ECO:0000259" key="1">
    <source>
        <dbReference type="Pfam" id="PF08532"/>
    </source>
</evidence>
<proteinExistence type="predicted"/>
<protein>
    <recommendedName>
        <fullName evidence="1">Beta-galactosidase trimerisation domain-containing protein</fullName>
    </recommendedName>
</protein>
<reference evidence="2" key="1">
    <citation type="journal article" date="2014" name="Front. Microbiol.">
        <title>High frequency of phylogenetically diverse reductive dehalogenase-homologous genes in deep subseafloor sedimentary metagenomes.</title>
        <authorList>
            <person name="Kawai M."/>
            <person name="Futagami T."/>
            <person name="Toyoda A."/>
            <person name="Takaki Y."/>
            <person name="Nishi S."/>
            <person name="Hori S."/>
            <person name="Arai W."/>
            <person name="Tsubouchi T."/>
            <person name="Morono Y."/>
            <person name="Uchiyama I."/>
            <person name="Ito T."/>
            <person name="Fujiyama A."/>
            <person name="Inagaki F."/>
            <person name="Takami H."/>
        </authorList>
    </citation>
    <scope>NUCLEOTIDE SEQUENCE</scope>
    <source>
        <strain evidence="2">Expedition CK06-06</strain>
    </source>
</reference>
<dbReference type="EMBL" id="BARW01032558">
    <property type="protein sequence ID" value="GAJ14385.1"/>
    <property type="molecule type" value="Genomic_DNA"/>
</dbReference>
<dbReference type="InterPro" id="IPR029062">
    <property type="entry name" value="Class_I_gatase-like"/>
</dbReference>
<accession>X1VV88</accession>